<dbReference type="RefSeq" id="WP_386060373.1">
    <property type="nucleotide sequence ID" value="NZ_JBHTKL010000005.1"/>
</dbReference>
<dbReference type="Gene3D" id="1.10.10.2840">
    <property type="entry name" value="PucR C-terminal helix-turn-helix domain"/>
    <property type="match status" value="1"/>
</dbReference>
<dbReference type="Proteomes" id="UP001596990">
    <property type="component" value="Unassembled WGS sequence"/>
</dbReference>
<protein>
    <submittedName>
        <fullName evidence="5">PucR family transcriptional regulator</fullName>
    </submittedName>
</protein>
<dbReference type="InterPro" id="IPR012914">
    <property type="entry name" value="PucR_dom"/>
</dbReference>
<feature type="domain" description="CdaR GGDEF-like" evidence="4">
    <location>
        <begin position="287"/>
        <end position="412"/>
    </location>
</feature>
<accession>A0ABW3L235</accession>
<dbReference type="InterPro" id="IPR029016">
    <property type="entry name" value="GAF-like_dom_sf"/>
</dbReference>
<dbReference type="Pfam" id="PF17853">
    <property type="entry name" value="GGDEF_2"/>
    <property type="match status" value="1"/>
</dbReference>
<evidence type="ECO:0000259" key="3">
    <source>
        <dbReference type="Pfam" id="PF13556"/>
    </source>
</evidence>
<reference evidence="6" key="1">
    <citation type="journal article" date="2019" name="Int. J. Syst. Evol. Microbiol.">
        <title>The Global Catalogue of Microorganisms (GCM) 10K type strain sequencing project: providing services to taxonomists for standard genome sequencing and annotation.</title>
        <authorList>
            <consortium name="The Broad Institute Genomics Platform"/>
            <consortium name="The Broad Institute Genome Sequencing Center for Infectious Disease"/>
            <person name="Wu L."/>
            <person name="Ma J."/>
        </authorList>
    </citation>
    <scope>NUCLEOTIDE SEQUENCE [LARGE SCALE GENOMIC DNA]</scope>
    <source>
        <strain evidence="6">CCUG 56607</strain>
    </source>
</reference>
<comment type="caution">
    <text evidence="5">The sequence shown here is derived from an EMBL/GenBank/DDBJ whole genome shotgun (WGS) entry which is preliminary data.</text>
</comment>
<dbReference type="PANTHER" id="PTHR33744:SF1">
    <property type="entry name" value="DNA-BINDING TRANSCRIPTIONAL ACTIVATOR ADER"/>
    <property type="match status" value="1"/>
</dbReference>
<organism evidence="5 6">
    <name type="scientific">Thalassobacillus hwangdonensis</name>
    <dbReference type="NCBI Taxonomy" id="546108"/>
    <lineage>
        <taxon>Bacteria</taxon>
        <taxon>Bacillati</taxon>
        <taxon>Bacillota</taxon>
        <taxon>Bacilli</taxon>
        <taxon>Bacillales</taxon>
        <taxon>Bacillaceae</taxon>
        <taxon>Thalassobacillus</taxon>
    </lineage>
</organism>
<dbReference type="InterPro" id="IPR041522">
    <property type="entry name" value="CdaR_GGDEF"/>
</dbReference>
<dbReference type="InterPro" id="IPR051448">
    <property type="entry name" value="CdaR-like_regulators"/>
</dbReference>
<evidence type="ECO:0000313" key="6">
    <source>
        <dbReference type="Proteomes" id="UP001596990"/>
    </source>
</evidence>
<dbReference type="InterPro" id="IPR042070">
    <property type="entry name" value="PucR_C-HTH_sf"/>
</dbReference>
<dbReference type="Gene3D" id="3.30.450.40">
    <property type="match status" value="1"/>
</dbReference>
<dbReference type="PANTHER" id="PTHR33744">
    <property type="entry name" value="CARBOHYDRATE DIACID REGULATOR"/>
    <property type="match status" value="1"/>
</dbReference>
<feature type="domain" description="PucR C-terminal helix-turn-helix" evidence="3">
    <location>
        <begin position="466"/>
        <end position="524"/>
    </location>
</feature>
<evidence type="ECO:0000313" key="5">
    <source>
        <dbReference type="EMBL" id="MFD1019832.1"/>
    </source>
</evidence>
<evidence type="ECO:0000259" key="4">
    <source>
        <dbReference type="Pfam" id="PF17853"/>
    </source>
</evidence>
<sequence>MTISVHEALTLPAMGTATLIAGTEGVHNQIKWVTIVEVIEDIERLQEGEFLVTTGYGVDENNEQFQQLLASKKLSGIAIYTGFYLKEIPSRFIQLANDHDMPLIDIPTDVNFSTITKGILEQIVNRQMEMITSSLAIHKQLTSLVLEKKGDQRIAETLSELIHASIWIYNSEDQVTRQPASPSEELSNLADAMVQKSRLTFLPQQQETNNLKVIVHPIIASGSYYGCIMAVKPLDQWAEIDVNAIEHAATVFAIEYLQKEAVDQTEVRMREEFLEEIINHSFKSSKIALERGVKLGYDLSLQQAILHVKLKEYGSAEDLEAKAIRLQAHVLDFFQRAKRQVIVRNRLDSIVILFEVEGETDPKQDCLTVAYELWGSWKEKGDASAIQIGVGNAYDHVDHLSQSAMEAQYAVDLSHLLLASKDIVHFDDLGTFHFLLQMKEIGVDLSQFYQSHIGKLLENSRQGIDLLYTLEAYFKHNLNLQETSQRLFIHRHTLKYRLRKMEEESGLDLSSADERLKIQLAIAAYKIDQY</sequence>
<name>A0ABW3L235_9BACI</name>
<proteinExistence type="inferred from homology"/>
<dbReference type="Pfam" id="PF07905">
    <property type="entry name" value="PucR"/>
    <property type="match status" value="1"/>
</dbReference>
<comment type="similarity">
    <text evidence="1">Belongs to the CdaR family.</text>
</comment>
<dbReference type="InterPro" id="IPR025736">
    <property type="entry name" value="PucR_C-HTH_dom"/>
</dbReference>
<feature type="domain" description="Purine catabolism PurC-like" evidence="2">
    <location>
        <begin position="8"/>
        <end position="123"/>
    </location>
</feature>
<dbReference type="Pfam" id="PF13556">
    <property type="entry name" value="HTH_30"/>
    <property type="match status" value="1"/>
</dbReference>
<gene>
    <name evidence="5" type="ORF">ACFQ2J_11665</name>
</gene>
<dbReference type="EMBL" id="JBHTKL010000005">
    <property type="protein sequence ID" value="MFD1019832.1"/>
    <property type="molecule type" value="Genomic_DNA"/>
</dbReference>
<evidence type="ECO:0000256" key="1">
    <source>
        <dbReference type="ARBA" id="ARBA00006754"/>
    </source>
</evidence>
<evidence type="ECO:0000259" key="2">
    <source>
        <dbReference type="Pfam" id="PF07905"/>
    </source>
</evidence>
<keyword evidence="6" id="KW-1185">Reference proteome</keyword>